<feature type="non-terminal residue" evidence="1">
    <location>
        <position position="102"/>
    </location>
</feature>
<gene>
    <name evidence="1" type="ORF">PCOR1329_LOCUS61278</name>
</gene>
<name>A0ABN9VUB1_9DINO</name>
<dbReference type="EMBL" id="CAUYUJ010017704">
    <property type="protein sequence ID" value="CAK0877135.1"/>
    <property type="molecule type" value="Genomic_DNA"/>
</dbReference>
<sequence length="102" mass="10680">RAPHGARRATPWLCRAAAGLAGAAGAGGSEEAFTKFGAGYCRAESDTDMSNQHPWTARTECIALEECQHKCLDGDNGVPCAGLAWAEESAEDNSCKQAGKPR</sequence>
<reference evidence="1" key="1">
    <citation type="submission" date="2023-10" db="EMBL/GenBank/DDBJ databases">
        <authorList>
            <person name="Chen Y."/>
            <person name="Shah S."/>
            <person name="Dougan E. K."/>
            <person name="Thang M."/>
            <person name="Chan C."/>
        </authorList>
    </citation>
    <scope>NUCLEOTIDE SEQUENCE [LARGE SCALE GENOMIC DNA]</scope>
</reference>
<feature type="non-terminal residue" evidence="1">
    <location>
        <position position="1"/>
    </location>
</feature>
<evidence type="ECO:0000313" key="1">
    <source>
        <dbReference type="EMBL" id="CAK0877135.1"/>
    </source>
</evidence>
<protein>
    <submittedName>
        <fullName evidence="1">Uncharacterized protein</fullName>
    </submittedName>
</protein>
<proteinExistence type="predicted"/>
<comment type="caution">
    <text evidence="1">The sequence shown here is derived from an EMBL/GenBank/DDBJ whole genome shotgun (WGS) entry which is preliminary data.</text>
</comment>
<evidence type="ECO:0000313" key="2">
    <source>
        <dbReference type="Proteomes" id="UP001189429"/>
    </source>
</evidence>
<dbReference type="Proteomes" id="UP001189429">
    <property type="component" value="Unassembled WGS sequence"/>
</dbReference>
<organism evidence="1 2">
    <name type="scientific">Prorocentrum cordatum</name>
    <dbReference type="NCBI Taxonomy" id="2364126"/>
    <lineage>
        <taxon>Eukaryota</taxon>
        <taxon>Sar</taxon>
        <taxon>Alveolata</taxon>
        <taxon>Dinophyceae</taxon>
        <taxon>Prorocentrales</taxon>
        <taxon>Prorocentraceae</taxon>
        <taxon>Prorocentrum</taxon>
    </lineage>
</organism>
<keyword evidence="2" id="KW-1185">Reference proteome</keyword>
<accession>A0ABN9VUB1</accession>